<reference evidence="1" key="1">
    <citation type="submission" date="2014-09" db="EMBL/GenBank/DDBJ databases">
        <authorList>
            <person name="Magalhaes I.L.F."/>
            <person name="Oliveira U."/>
            <person name="Santos F.R."/>
            <person name="Vidigal T.H.D.A."/>
            <person name="Brescovit A.D."/>
            <person name="Santos A.J."/>
        </authorList>
    </citation>
    <scope>NUCLEOTIDE SEQUENCE</scope>
    <source>
        <tissue evidence="1">Shoot tissue taken approximately 20 cm above the soil surface</tissue>
    </source>
</reference>
<accession>A0A0A8ZAD8</accession>
<proteinExistence type="predicted"/>
<reference evidence="1" key="2">
    <citation type="journal article" date="2015" name="Data Brief">
        <title>Shoot transcriptome of the giant reed, Arundo donax.</title>
        <authorList>
            <person name="Barrero R.A."/>
            <person name="Guerrero F.D."/>
            <person name="Moolhuijzen P."/>
            <person name="Goolsby J.A."/>
            <person name="Tidwell J."/>
            <person name="Bellgard S.E."/>
            <person name="Bellgard M.I."/>
        </authorList>
    </citation>
    <scope>NUCLEOTIDE SEQUENCE</scope>
    <source>
        <tissue evidence="1">Shoot tissue taken approximately 20 cm above the soil surface</tissue>
    </source>
</reference>
<dbReference type="EMBL" id="GBRH01264215">
    <property type="protein sequence ID" value="JAD33680.1"/>
    <property type="molecule type" value="Transcribed_RNA"/>
</dbReference>
<protein>
    <submittedName>
        <fullName evidence="1">Uncharacterized protein</fullName>
    </submittedName>
</protein>
<name>A0A0A8ZAD8_ARUDO</name>
<organism evidence="1">
    <name type="scientific">Arundo donax</name>
    <name type="common">Giant reed</name>
    <name type="synonym">Donax arundinaceus</name>
    <dbReference type="NCBI Taxonomy" id="35708"/>
    <lineage>
        <taxon>Eukaryota</taxon>
        <taxon>Viridiplantae</taxon>
        <taxon>Streptophyta</taxon>
        <taxon>Embryophyta</taxon>
        <taxon>Tracheophyta</taxon>
        <taxon>Spermatophyta</taxon>
        <taxon>Magnoliopsida</taxon>
        <taxon>Liliopsida</taxon>
        <taxon>Poales</taxon>
        <taxon>Poaceae</taxon>
        <taxon>PACMAD clade</taxon>
        <taxon>Arundinoideae</taxon>
        <taxon>Arundineae</taxon>
        <taxon>Arundo</taxon>
    </lineage>
</organism>
<dbReference type="AlphaFoldDB" id="A0A0A8ZAD8"/>
<evidence type="ECO:0000313" key="1">
    <source>
        <dbReference type="EMBL" id="JAD33680.1"/>
    </source>
</evidence>
<sequence>MSIIAPKDLHRPTFAFTLKSQHCKGHGQPFYRPFTPKSKD</sequence>